<dbReference type="Proteomes" id="UP001292079">
    <property type="component" value="Unassembled WGS sequence"/>
</dbReference>
<evidence type="ECO:0008006" key="12">
    <source>
        <dbReference type="Google" id="ProtNLM"/>
    </source>
</evidence>
<name>A0AAE1ZE01_SCHME</name>
<organism evidence="10 11">
    <name type="scientific">Schistosoma mekongi</name>
    <name type="common">Parasitic worm</name>
    <dbReference type="NCBI Taxonomy" id="38744"/>
    <lineage>
        <taxon>Eukaryota</taxon>
        <taxon>Metazoa</taxon>
        <taxon>Spiralia</taxon>
        <taxon>Lophotrochozoa</taxon>
        <taxon>Platyhelminthes</taxon>
        <taxon>Trematoda</taxon>
        <taxon>Digenea</taxon>
        <taxon>Strigeidida</taxon>
        <taxon>Schistosomatoidea</taxon>
        <taxon>Schistosomatidae</taxon>
        <taxon>Schistosoma</taxon>
    </lineage>
</organism>
<evidence type="ECO:0000256" key="3">
    <source>
        <dbReference type="ARBA" id="ARBA00022448"/>
    </source>
</evidence>
<protein>
    <recommendedName>
        <fullName evidence="12">ATP synthase subunit f, mitochondrial</fullName>
    </recommendedName>
</protein>
<comment type="caution">
    <text evidence="10">The sequence shown here is derived from an EMBL/GenBank/DDBJ whole genome shotgun (WGS) entry which is preliminary data.</text>
</comment>
<evidence type="ECO:0000256" key="5">
    <source>
        <dbReference type="ARBA" id="ARBA00022781"/>
    </source>
</evidence>
<gene>
    <name evidence="10" type="ORF">MN116_003806</name>
</gene>
<sequence>MPEFGLLPKEYNVRIHGAYIPERYYGKKDIPLTDVKLGQLGEWLSRRSKNPADMFRACSRFCWRYAFRWILVKKTTAAPYFQIAFSLATLRYFSEYDEHKSHRHSKYH</sequence>
<evidence type="ECO:0000256" key="9">
    <source>
        <dbReference type="ARBA" id="ARBA00023310"/>
    </source>
</evidence>
<dbReference type="GO" id="GO:0046933">
    <property type="term" value="F:proton-transporting ATP synthase activity, rotational mechanism"/>
    <property type="evidence" value="ECO:0007669"/>
    <property type="project" value="TreeGrafter"/>
</dbReference>
<keyword evidence="3" id="KW-0813">Transport</keyword>
<dbReference type="EMBL" id="JALJAT010000002">
    <property type="protein sequence ID" value="KAK4472566.1"/>
    <property type="molecule type" value="Genomic_DNA"/>
</dbReference>
<comment type="subcellular location">
    <subcellularLocation>
        <location evidence="1">Mitochondrion membrane</location>
    </subcellularLocation>
</comment>
<keyword evidence="8" id="KW-0472">Membrane</keyword>
<proteinExistence type="inferred from homology"/>
<dbReference type="PANTHER" id="PTHR13080">
    <property type="entry name" value="ATP SYNTHASE F CHAIN, MITOCHONDRIAL-RELATED"/>
    <property type="match status" value="1"/>
</dbReference>
<keyword evidence="11" id="KW-1185">Reference proteome</keyword>
<dbReference type="InterPro" id="IPR019344">
    <property type="entry name" value="F1F0-ATPsyn_F_prd"/>
</dbReference>
<dbReference type="GO" id="GO:0045259">
    <property type="term" value="C:proton-transporting ATP synthase complex"/>
    <property type="evidence" value="ECO:0007669"/>
    <property type="project" value="UniProtKB-KW"/>
</dbReference>
<dbReference type="GO" id="GO:0031966">
    <property type="term" value="C:mitochondrial membrane"/>
    <property type="evidence" value="ECO:0007669"/>
    <property type="project" value="UniProtKB-SubCell"/>
</dbReference>
<evidence type="ECO:0000256" key="6">
    <source>
        <dbReference type="ARBA" id="ARBA00023065"/>
    </source>
</evidence>
<dbReference type="AlphaFoldDB" id="A0AAE1ZE01"/>
<reference evidence="10" key="2">
    <citation type="journal article" date="2023" name="Infect Dis Poverty">
        <title>Chromosome-scale genome of the human blood fluke Schistosoma mekongi and its implications for public health.</title>
        <authorList>
            <person name="Zhou M."/>
            <person name="Xu L."/>
            <person name="Xu D."/>
            <person name="Chen W."/>
            <person name="Khan J."/>
            <person name="Hu Y."/>
            <person name="Huang H."/>
            <person name="Wei H."/>
            <person name="Zhang Y."/>
            <person name="Chusongsang P."/>
            <person name="Tanasarnprasert K."/>
            <person name="Hu X."/>
            <person name="Limpanont Y."/>
            <person name="Lv Z."/>
        </authorList>
    </citation>
    <scope>NUCLEOTIDE SEQUENCE</scope>
    <source>
        <strain evidence="10">LV_2022a</strain>
    </source>
</reference>
<dbReference type="PANTHER" id="PTHR13080:SF20">
    <property type="entry name" value="ATP SYNTHASE SUBUNIT F, MITOCHONDRIAL-RELATED"/>
    <property type="match status" value="1"/>
</dbReference>
<dbReference type="Pfam" id="PF10206">
    <property type="entry name" value="WRW"/>
    <property type="match status" value="1"/>
</dbReference>
<keyword evidence="6" id="KW-0406">Ion transport</keyword>
<evidence type="ECO:0000256" key="8">
    <source>
        <dbReference type="ARBA" id="ARBA00023136"/>
    </source>
</evidence>
<accession>A0AAE1ZE01</accession>
<evidence type="ECO:0000256" key="2">
    <source>
        <dbReference type="ARBA" id="ARBA00005895"/>
    </source>
</evidence>
<evidence type="ECO:0000256" key="1">
    <source>
        <dbReference type="ARBA" id="ARBA00004325"/>
    </source>
</evidence>
<evidence type="ECO:0000313" key="11">
    <source>
        <dbReference type="Proteomes" id="UP001292079"/>
    </source>
</evidence>
<keyword evidence="5" id="KW-0375">Hydrogen ion transport</keyword>
<keyword evidence="4" id="KW-0138">CF(0)</keyword>
<dbReference type="GO" id="GO:0042776">
    <property type="term" value="P:proton motive force-driven mitochondrial ATP synthesis"/>
    <property type="evidence" value="ECO:0007669"/>
    <property type="project" value="TreeGrafter"/>
</dbReference>
<keyword evidence="9" id="KW-0066">ATP synthesis</keyword>
<evidence type="ECO:0000256" key="7">
    <source>
        <dbReference type="ARBA" id="ARBA00023128"/>
    </source>
</evidence>
<keyword evidence="7" id="KW-0496">Mitochondrion</keyword>
<comment type="similarity">
    <text evidence="2">Belongs to the ATPase F chain family.</text>
</comment>
<reference evidence="10" key="1">
    <citation type="submission" date="2022-04" db="EMBL/GenBank/DDBJ databases">
        <authorList>
            <person name="Xu L."/>
            <person name="Lv Z."/>
        </authorList>
    </citation>
    <scope>NUCLEOTIDE SEQUENCE</scope>
    <source>
        <strain evidence="10">LV_2022a</strain>
    </source>
</reference>
<evidence type="ECO:0000313" key="10">
    <source>
        <dbReference type="EMBL" id="KAK4472566.1"/>
    </source>
</evidence>
<evidence type="ECO:0000256" key="4">
    <source>
        <dbReference type="ARBA" id="ARBA00022547"/>
    </source>
</evidence>